<protein>
    <submittedName>
        <fullName evidence="2">Uncharacterized protein</fullName>
    </submittedName>
</protein>
<name>A0A0G4NI87_VERLO</name>
<accession>A0A0G4NI87</accession>
<evidence type="ECO:0000256" key="1">
    <source>
        <dbReference type="SAM" id="MobiDB-lite"/>
    </source>
</evidence>
<organism evidence="2 3">
    <name type="scientific">Verticillium longisporum</name>
    <name type="common">Verticillium dahliae var. longisporum</name>
    <dbReference type="NCBI Taxonomy" id="100787"/>
    <lineage>
        <taxon>Eukaryota</taxon>
        <taxon>Fungi</taxon>
        <taxon>Dikarya</taxon>
        <taxon>Ascomycota</taxon>
        <taxon>Pezizomycotina</taxon>
        <taxon>Sordariomycetes</taxon>
        <taxon>Hypocreomycetidae</taxon>
        <taxon>Glomerellales</taxon>
        <taxon>Plectosphaerellaceae</taxon>
        <taxon>Verticillium</taxon>
    </lineage>
</organism>
<evidence type="ECO:0000313" key="2">
    <source>
        <dbReference type="EMBL" id="CRK46143.1"/>
    </source>
</evidence>
<reference evidence="3" key="1">
    <citation type="submission" date="2015-05" db="EMBL/GenBank/DDBJ databases">
        <authorList>
            <person name="Fogelqvist Johan"/>
        </authorList>
    </citation>
    <scope>NUCLEOTIDE SEQUENCE [LARGE SCALE GENOMIC DNA]</scope>
</reference>
<dbReference type="EMBL" id="CVQI01035330">
    <property type="protein sequence ID" value="CRK46143.1"/>
    <property type="molecule type" value="Genomic_DNA"/>
</dbReference>
<feature type="region of interest" description="Disordered" evidence="1">
    <location>
        <begin position="1"/>
        <end position="34"/>
    </location>
</feature>
<evidence type="ECO:0000313" key="3">
    <source>
        <dbReference type="Proteomes" id="UP000045706"/>
    </source>
</evidence>
<dbReference type="Proteomes" id="UP000045706">
    <property type="component" value="Unassembled WGS sequence"/>
</dbReference>
<dbReference type="AlphaFoldDB" id="A0A0G4NI87"/>
<sequence length="34" mass="3931">AAERSRKPAHHPISDGARRQRVPDQVQPSEWCHQ</sequence>
<gene>
    <name evidence="2" type="ORF">BN1723_019913</name>
</gene>
<feature type="non-terminal residue" evidence="2">
    <location>
        <position position="1"/>
    </location>
</feature>
<feature type="compositionally biased region" description="Basic and acidic residues" evidence="1">
    <location>
        <begin position="1"/>
        <end position="22"/>
    </location>
</feature>
<proteinExistence type="predicted"/>